<keyword evidence="2" id="KW-1185">Reference proteome</keyword>
<gene>
    <name evidence="1" type="ORF">V6N12_020095</name>
</gene>
<name>A0ABR1Z6D0_9ROSI</name>
<proteinExistence type="predicted"/>
<accession>A0ABR1Z6D0</accession>
<protein>
    <submittedName>
        <fullName evidence="1">Uncharacterized protein</fullName>
    </submittedName>
</protein>
<sequence>MMGQNWGSAEYQPSGSGSDCGGGSWQERAPSPGMPISFTQKNSIPAPRSPLHFSDYFDDSFVGSRQERTPTPLSQENTISSPLSPSSLALFDSLSPLVELPPVPGPPNFNQLPDTSSSLQTPPLSRHQKYRLRLKAKEQATNRDMEILKQQILMKDKQLARLTWEINNKDEKIDRLISEIKMLKEKIASINHNNLSIIH</sequence>
<evidence type="ECO:0000313" key="1">
    <source>
        <dbReference type="EMBL" id="KAK8474424.1"/>
    </source>
</evidence>
<reference evidence="1 2" key="1">
    <citation type="journal article" date="2024" name="G3 (Bethesda)">
        <title>Genome assembly of Hibiscus sabdariffa L. provides insights into metabolisms of medicinal natural products.</title>
        <authorList>
            <person name="Kim T."/>
        </authorList>
    </citation>
    <scope>NUCLEOTIDE SEQUENCE [LARGE SCALE GENOMIC DNA]</scope>
    <source>
        <strain evidence="1">TK-2024</strain>
        <tissue evidence="1">Old leaves</tissue>
    </source>
</reference>
<dbReference type="Proteomes" id="UP001472677">
    <property type="component" value="Unassembled WGS sequence"/>
</dbReference>
<comment type="caution">
    <text evidence="1">The sequence shown here is derived from an EMBL/GenBank/DDBJ whole genome shotgun (WGS) entry which is preliminary data.</text>
</comment>
<organism evidence="1 2">
    <name type="scientific">Hibiscus sabdariffa</name>
    <name type="common">roselle</name>
    <dbReference type="NCBI Taxonomy" id="183260"/>
    <lineage>
        <taxon>Eukaryota</taxon>
        <taxon>Viridiplantae</taxon>
        <taxon>Streptophyta</taxon>
        <taxon>Embryophyta</taxon>
        <taxon>Tracheophyta</taxon>
        <taxon>Spermatophyta</taxon>
        <taxon>Magnoliopsida</taxon>
        <taxon>eudicotyledons</taxon>
        <taxon>Gunneridae</taxon>
        <taxon>Pentapetalae</taxon>
        <taxon>rosids</taxon>
        <taxon>malvids</taxon>
        <taxon>Malvales</taxon>
        <taxon>Malvaceae</taxon>
        <taxon>Malvoideae</taxon>
        <taxon>Hibiscus</taxon>
    </lineage>
</organism>
<dbReference type="EMBL" id="JBBPBM010002835">
    <property type="protein sequence ID" value="KAK8474424.1"/>
    <property type="molecule type" value="Genomic_DNA"/>
</dbReference>
<evidence type="ECO:0000313" key="2">
    <source>
        <dbReference type="Proteomes" id="UP001472677"/>
    </source>
</evidence>